<comment type="catalytic activity">
    <reaction evidence="8">
        <text>Mo-molybdopterin + GTP + H(+) = Mo-molybdopterin guanine dinucleotide + diphosphate</text>
        <dbReference type="Rhea" id="RHEA:34243"/>
        <dbReference type="ChEBI" id="CHEBI:15378"/>
        <dbReference type="ChEBI" id="CHEBI:33019"/>
        <dbReference type="ChEBI" id="CHEBI:37565"/>
        <dbReference type="ChEBI" id="CHEBI:71302"/>
        <dbReference type="ChEBI" id="CHEBI:71310"/>
        <dbReference type="EC" id="2.7.7.77"/>
    </reaction>
</comment>
<feature type="binding site" evidence="8">
    <location>
        <position position="95"/>
    </location>
    <ligand>
        <name>Mg(2+)</name>
        <dbReference type="ChEBI" id="CHEBI:18420"/>
    </ligand>
</feature>
<dbReference type="HAMAP" id="MF_00316">
    <property type="entry name" value="MobA"/>
    <property type="match status" value="1"/>
</dbReference>
<name>A0A8J3VMG0_9ACTN</name>
<evidence type="ECO:0000256" key="6">
    <source>
        <dbReference type="ARBA" id="ARBA00023134"/>
    </source>
</evidence>
<dbReference type="GO" id="GO:0005525">
    <property type="term" value="F:GTP binding"/>
    <property type="evidence" value="ECO:0007669"/>
    <property type="project" value="UniProtKB-UniRule"/>
</dbReference>
<keyword evidence="7 8" id="KW-0501">Molybdenum cofactor biosynthesis</keyword>
<evidence type="ECO:0000313" key="10">
    <source>
        <dbReference type="EMBL" id="GIH11171.1"/>
    </source>
</evidence>
<evidence type="ECO:0000256" key="4">
    <source>
        <dbReference type="ARBA" id="ARBA00022741"/>
    </source>
</evidence>
<evidence type="ECO:0000313" key="11">
    <source>
        <dbReference type="Proteomes" id="UP000612899"/>
    </source>
</evidence>
<evidence type="ECO:0000256" key="2">
    <source>
        <dbReference type="ARBA" id="ARBA00022679"/>
    </source>
</evidence>
<keyword evidence="4 8" id="KW-0547">Nucleotide-binding</keyword>
<keyword evidence="11" id="KW-1185">Reference proteome</keyword>
<dbReference type="PANTHER" id="PTHR19136">
    <property type="entry name" value="MOLYBDENUM COFACTOR GUANYLYLTRANSFERASE"/>
    <property type="match status" value="1"/>
</dbReference>
<reference evidence="10" key="1">
    <citation type="submission" date="2021-01" db="EMBL/GenBank/DDBJ databases">
        <title>Whole genome shotgun sequence of Rhizocola hellebori NBRC 109834.</title>
        <authorList>
            <person name="Komaki H."/>
            <person name="Tamura T."/>
        </authorList>
    </citation>
    <scope>NUCLEOTIDE SEQUENCE</scope>
    <source>
        <strain evidence="10">NBRC 109834</strain>
    </source>
</reference>
<dbReference type="EC" id="2.7.7.77" evidence="8"/>
<evidence type="ECO:0000256" key="8">
    <source>
        <dbReference type="HAMAP-Rule" id="MF_00316"/>
    </source>
</evidence>
<dbReference type="AlphaFoldDB" id="A0A8J3VMG0"/>
<dbReference type="InterPro" id="IPR029044">
    <property type="entry name" value="Nucleotide-diphossugar_trans"/>
</dbReference>
<dbReference type="SUPFAM" id="SSF53448">
    <property type="entry name" value="Nucleotide-diphospho-sugar transferases"/>
    <property type="match status" value="1"/>
</dbReference>
<gene>
    <name evidence="8" type="primary">mobA</name>
    <name evidence="10" type="ORF">Rhe02_92380</name>
</gene>
<keyword evidence="5 8" id="KW-0460">Magnesium</keyword>
<dbReference type="Pfam" id="PF12804">
    <property type="entry name" value="NTP_transf_3"/>
    <property type="match status" value="1"/>
</dbReference>
<comment type="domain">
    <text evidence="8">The N-terminal domain determines nucleotide recognition and specific binding, while the C-terminal domain determines the specific binding to the target protein.</text>
</comment>
<comment type="cofactor">
    <cofactor evidence="8">
        <name>Mg(2+)</name>
        <dbReference type="ChEBI" id="CHEBI:18420"/>
    </cofactor>
</comment>
<feature type="binding site" evidence="8">
    <location>
        <position position="95"/>
    </location>
    <ligand>
        <name>GTP</name>
        <dbReference type="ChEBI" id="CHEBI:37565"/>
    </ligand>
</feature>
<feature type="binding site" evidence="8">
    <location>
        <begin position="8"/>
        <end position="10"/>
    </location>
    <ligand>
        <name>GTP</name>
        <dbReference type="ChEBI" id="CHEBI:37565"/>
    </ligand>
</feature>
<comment type="similarity">
    <text evidence="8">Belongs to the MobA family.</text>
</comment>
<dbReference type="EMBL" id="BONY01000121">
    <property type="protein sequence ID" value="GIH11171.1"/>
    <property type="molecule type" value="Genomic_DNA"/>
</dbReference>
<keyword evidence="3 8" id="KW-0479">Metal-binding</keyword>
<evidence type="ECO:0000259" key="9">
    <source>
        <dbReference type="Pfam" id="PF12804"/>
    </source>
</evidence>
<dbReference type="InterPro" id="IPR013482">
    <property type="entry name" value="Molybde_CF_guanTrfase"/>
</dbReference>
<evidence type="ECO:0000256" key="3">
    <source>
        <dbReference type="ARBA" id="ARBA00022723"/>
    </source>
</evidence>
<dbReference type="GO" id="GO:0061603">
    <property type="term" value="F:molybdenum cofactor guanylyltransferase activity"/>
    <property type="evidence" value="ECO:0007669"/>
    <property type="project" value="UniProtKB-EC"/>
</dbReference>
<accession>A0A8J3VMG0</accession>
<comment type="function">
    <text evidence="8">Transfers a GMP moiety from GTP to Mo-molybdopterin (Mo-MPT) cofactor (Moco or molybdenum cofactor) to form Mo-molybdopterin guanine dinucleotide (Mo-MGD) cofactor.</text>
</comment>
<dbReference type="GO" id="GO:0006777">
    <property type="term" value="P:Mo-molybdopterin cofactor biosynthetic process"/>
    <property type="evidence" value="ECO:0007669"/>
    <property type="project" value="UniProtKB-KW"/>
</dbReference>
<dbReference type="Proteomes" id="UP000612899">
    <property type="component" value="Unassembled WGS sequence"/>
</dbReference>
<keyword evidence="2 8" id="KW-0808">Transferase</keyword>
<keyword evidence="1 8" id="KW-0963">Cytoplasm</keyword>
<evidence type="ECO:0000256" key="1">
    <source>
        <dbReference type="ARBA" id="ARBA00022490"/>
    </source>
</evidence>
<dbReference type="InterPro" id="IPR025877">
    <property type="entry name" value="MobA-like_NTP_Trfase"/>
</dbReference>
<feature type="binding site" evidence="8">
    <location>
        <position position="21"/>
    </location>
    <ligand>
        <name>GTP</name>
        <dbReference type="ChEBI" id="CHEBI:37565"/>
    </ligand>
</feature>
<comment type="caution">
    <text evidence="10">The sequence shown here is derived from an EMBL/GenBank/DDBJ whole genome shotgun (WGS) entry which is preliminary data.</text>
</comment>
<evidence type="ECO:0000256" key="7">
    <source>
        <dbReference type="ARBA" id="ARBA00023150"/>
    </source>
</evidence>
<dbReference type="GO" id="GO:0005737">
    <property type="term" value="C:cytoplasm"/>
    <property type="evidence" value="ECO:0007669"/>
    <property type="project" value="UniProtKB-SubCell"/>
</dbReference>
<dbReference type="PANTHER" id="PTHR19136:SF81">
    <property type="entry name" value="MOLYBDENUM COFACTOR GUANYLYLTRANSFERASE"/>
    <property type="match status" value="1"/>
</dbReference>
<dbReference type="GO" id="GO:0046872">
    <property type="term" value="F:metal ion binding"/>
    <property type="evidence" value="ECO:0007669"/>
    <property type="project" value="UniProtKB-KW"/>
</dbReference>
<keyword evidence="6 8" id="KW-0342">GTP-binding</keyword>
<organism evidence="10 11">
    <name type="scientific">Rhizocola hellebori</name>
    <dbReference type="NCBI Taxonomy" id="1392758"/>
    <lineage>
        <taxon>Bacteria</taxon>
        <taxon>Bacillati</taxon>
        <taxon>Actinomycetota</taxon>
        <taxon>Actinomycetes</taxon>
        <taxon>Micromonosporales</taxon>
        <taxon>Micromonosporaceae</taxon>
        <taxon>Rhizocola</taxon>
    </lineage>
</organism>
<sequence length="188" mass="19440">MGYAAIVLAGGRSRRMGGGLKPLLRVGGVTMLDRVLAALAGSSHTVVVGPSELDDHLAGVPRVQEQPPGGGPVAAIGAGFAAVSAAARVAVLAADLPFLTAQALEQLTGAGDCAVYVDGQGRRQPLVAVWATESLRRALEAVPRKDASMKELLGAVNVTELTWAGQGPPPWFDCDTPEALEEAQKWLR</sequence>
<evidence type="ECO:0000256" key="5">
    <source>
        <dbReference type="ARBA" id="ARBA00022842"/>
    </source>
</evidence>
<protein>
    <recommendedName>
        <fullName evidence="8">Probable molybdenum cofactor guanylyltransferase</fullName>
        <shortName evidence="8">MoCo guanylyltransferase</shortName>
        <ecNumber evidence="8">2.7.7.77</ecNumber>
    </recommendedName>
    <alternativeName>
        <fullName evidence="8">GTP:molybdopterin guanylyltransferase</fullName>
    </alternativeName>
    <alternativeName>
        <fullName evidence="8">Mo-MPT guanylyltransferase</fullName>
    </alternativeName>
    <alternativeName>
        <fullName evidence="8">Molybdopterin guanylyltransferase</fullName>
    </alternativeName>
    <alternativeName>
        <fullName evidence="8">Molybdopterin-guanine dinucleotide synthase</fullName>
        <shortName evidence="8">MGD synthase</shortName>
    </alternativeName>
</protein>
<comment type="subcellular location">
    <subcellularLocation>
        <location evidence="8">Cytoplasm</location>
    </subcellularLocation>
</comment>
<feature type="domain" description="MobA-like NTP transferase" evidence="9">
    <location>
        <begin position="5"/>
        <end position="154"/>
    </location>
</feature>
<comment type="caution">
    <text evidence="8">Lacks conserved residue(s) required for the propagation of feature annotation.</text>
</comment>
<dbReference type="Gene3D" id="3.90.550.10">
    <property type="entry name" value="Spore Coat Polysaccharide Biosynthesis Protein SpsA, Chain A"/>
    <property type="match status" value="1"/>
</dbReference>
<proteinExistence type="inferred from homology"/>